<dbReference type="PROSITE" id="PS50005">
    <property type="entry name" value="TPR"/>
    <property type="match status" value="2"/>
</dbReference>
<evidence type="ECO:0000256" key="10">
    <source>
        <dbReference type="SAM" id="SignalP"/>
    </source>
</evidence>
<evidence type="ECO:0000256" key="3">
    <source>
        <dbReference type="ARBA" id="ARBA00022553"/>
    </source>
</evidence>
<evidence type="ECO:0000256" key="5">
    <source>
        <dbReference type="ARBA" id="ARBA00022741"/>
    </source>
</evidence>
<feature type="chain" id="PRO_5003659521" description="histidine kinase" evidence="10">
    <location>
        <begin position="21"/>
        <end position="748"/>
    </location>
</feature>
<keyword evidence="9" id="KW-0175">Coiled coil</keyword>
<dbReference type="InterPro" id="IPR011990">
    <property type="entry name" value="TPR-like_helical_dom_sf"/>
</dbReference>
<evidence type="ECO:0000256" key="4">
    <source>
        <dbReference type="ARBA" id="ARBA00022679"/>
    </source>
</evidence>
<feature type="coiled-coil region" evidence="9">
    <location>
        <begin position="522"/>
        <end position="549"/>
    </location>
</feature>
<dbReference type="Pfam" id="PF13374">
    <property type="entry name" value="TPR_10"/>
    <property type="match status" value="2"/>
</dbReference>
<evidence type="ECO:0000256" key="2">
    <source>
        <dbReference type="ARBA" id="ARBA00012438"/>
    </source>
</evidence>
<accession>I2GK34</accession>
<comment type="caution">
    <text evidence="12">The sequence shown here is derived from an EMBL/GenBank/DDBJ whole genome shotgun (WGS) entry which is preliminary data.</text>
</comment>
<dbReference type="AlphaFoldDB" id="I2GK34"/>
<dbReference type="Pfam" id="PF02518">
    <property type="entry name" value="HATPase_c"/>
    <property type="match status" value="1"/>
</dbReference>
<gene>
    <name evidence="12" type="ORF">BN8_03414</name>
</gene>
<dbReference type="STRING" id="1185876.BN8_03414"/>
<feature type="signal peptide" evidence="10">
    <location>
        <begin position="1"/>
        <end position="20"/>
    </location>
</feature>
<dbReference type="OrthoDB" id="9767435at2"/>
<dbReference type="SMART" id="SM00028">
    <property type="entry name" value="TPR"/>
    <property type="match status" value="4"/>
</dbReference>
<keyword evidence="5" id="KW-0547">Nucleotide-binding</keyword>
<evidence type="ECO:0000256" key="9">
    <source>
        <dbReference type="SAM" id="Coils"/>
    </source>
</evidence>
<dbReference type="InterPro" id="IPR011495">
    <property type="entry name" value="Sig_transdc_His_kin_sub2_dim/P"/>
</dbReference>
<keyword evidence="13" id="KW-1185">Reference proteome</keyword>
<dbReference type="Gene3D" id="3.30.565.10">
    <property type="entry name" value="Histidine kinase-like ATPase, C-terminal domain"/>
    <property type="match status" value="1"/>
</dbReference>
<evidence type="ECO:0000256" key="7">
    <source>
        <dbReference type="ARBA" id="ARBA00022840"/>
    </source>
</evidence>
<keyword evidence="3" id="KW-0597">Phosphoprotein</keyword>
<feature type="repeat" description="TPR" evidence="8">
    <location>
        <begin position="158"/>
        <end position="191"/>
    </location>
</feature>
<dbReference type="GO" id="GO:0004673">
    <property type="term" value="F:protein histidine kinase activity"/>
    <property type="evidence" value="ECO:0007669"/>
    <property type="project" value="UniProtKB-EC"/>
</dbReference>
<dbReference type="EMBL" id="CAIT01000006">
    <property type="protein sequence ID" value="CCH54259.1"/>
    <property type="molecule type" value="Genomic_DNA"/>
</dbReference>
<dbReference type="Proteomes" id="UP000009309">
    <property type="component" value="Unassembled WGS sequence"/>
</dbReference>
<feature type="domain" description="Histidine kinase/HSP90-like ATPase" evidence="11">
    <location>
        <begin position="644"/>
        <end position="742"/>
    </location>
</feature>
<dbReference type="InterPro" id="IPR019734">
    <property type="entry name" value="TPR_rpt"/>
</dbReference>
<dbReference type="RefSeq" id="WP_009282839.1">
    <property type="nucleotide sequence ID" value="NZ_CAIT01000006.1"/>
</dbReference>
<keyword evidence="10" id="KW-0732">Signal</keyword>
<name>I2GK34_9BACT</name>
<organism evidence="12 13">
    <name type="scientific">Fibrisoma limi BUZ 3</name>
    <dbReference type="NCBI Taxonomy" id="1185876"/>
    <lineage>
        <taxon>Bacteria</taxon>
        <taxon>Pseudomonadati</taxon>
        <taxon>Bacteroidota</taxon>
        <taxon>Cytophagia</taxon>
        <taxon>Cytophagales</taxon>
        <taxon>Spirosomataceae</taxon>
        <taxon>Fibrisoma</taxon>
    </lineage>
</organism>
<evidence type="ECO:0000313" key="13">
    <source>
        <dbReference type="Proteomes" id="UP000009309"/>
    </source>
</evidence>
<dbReference type="eggNOG" id="COG0457">
    <property type="taxonomic scope" value="Bacteria"/>
</dbReference>
<evidence type="ECO:0000313" key="12">
    <source>
        <dbReference type="EMBL" id="CCH54259.1"/>
    </source>
</evidence>
<dbReference type="InterPro" id="IPR036890">
    <property type="entry name" value="HATPase_C_sf"/>
</dbReference>
<dbReference type="SMART" id="SM00387">
    <property type="entry name" value="HATPase_c"/>
    <property type="match status" value="1"/>
</dbReference>
<dbReference type="Gene3D" id="3.30.450.20">
    <property type="entry name" value="PAS domain"/>
    <property type="match status" value="1"/>
</dbReference>
<sequence>MLKILLFVSAFFLPYNPLTAQSADYTVADTNRINQFLETAKAYIVKPGEQAADLDKALSLVQEAMLLSTAIPYDKGQGNALRLLAQVYREKGDLERGKTFLQRAIAVFTRNKDWKALGESYLALSRNYDLTGQELQKRIQLVRKAQLIFQGKSPKHEADCLKELGDLHQSMGDYNQALNELKQALTLYQSVHYRQLQGVYGLLGATSASAGDLKEGIRYGLLAIQTGETLNDSTLQMSTLYNQLGISYYELKEYVKADTYFRRALTIAGKHHDANTVHVLALNITNSLLRLNQPKKALVFLRDITERYAPINIDNRVRVMASFVTIYGTLKPYSLGQRYCNQLVTLVTRHELGEELQRVAYLSLIKFYFATKQYALAQKYLKAHRAIAEQTQLRAGLMISHLWAFRLDSAQGNYLSAITQYQQFKALGDSLVDESKSRQINQLEIRFETEKKNKDIKLKEKNIQLLVKQSQIQQAQLQQATFTRNITLTGVALLCAIVGLLYKGYRLKQKSNQQLQAQQTVIHQKNTALQQLLERQNKLLQEKEWLMKEVHHRVKNNLQVVMSLLNVQSAYQENPAAVGAIRYMQQRMQAISLIHQRLYQSENVAAVDMAGYVPEFINYLKRVFDVDHQIVFDLRIDPIQLNVNQAVPLSLLLNEAITNAIKYAFPNQQEAQINLTLKRIEPKSILLSVADNGVGLPPDFDVSETNSLGFSLMEGFCQQLDGHFTVENDNGVNISVVFAEEELIIKEV</sequence>
<dbReference type="GO" id="GO:0005524">
    <property type="term" value="F:ATP binding"/>
    <property type="evidence" value="ECO:0007669"/>
    <property type="project" value="UniProtKB-KW"/>
</dbReference>
<evidence type="ECO:0000256" key="1">
    <source>
        <dbReference type="ARBA" id="ARBA00000085"/>
    </source>
</evidence>
<reference evidence="12 13" key="1">
    <citation type="journal article" date="2012" name="J. Bacteriol.">
        <title>Genome Sequence of the Filamentous Bacterium Fibrisoma limi BUZ 3T.</title>
        <authorList>
            <person name="Filippini M."/>
            <person name="Qi W."/>
            <person name="Jaenicke S."/>
            <person name="Goesmann A."/>
            <person name="Smits T.H."/>
            <person name="Bagheri H.C."/>
        </authorList>
    </citation>
    <scope>NUCLEOTIDE SEQUENCE [LARGE SCALE GENOMIC DNA]</scope>
    <source>
        <strain evidence="13">BUZ 3T</strain>
    </source>
</reference>
<dbReference type="PANTHER" id="PTHR41523:SF8">
    <property type="entry name" value="ETHYLENE RESPONSE SENSOR PROTEIN"/>
    <property type="match status" value="1"/>
</dbReference>
<dbReference type="InterPro" id="IPR003594">
    <property type="entry name" value="HATPase_dom"/>
</dbReference>
<comment type="catalytic activity">
    <reaction evidence="1">
        <text>ATP + protein L-histidine = ADP + protein N-phospho-L-histidine.</text>
        <dbReference type="EC" id="2.7.13.3"/>
    </reaction>
</comment>
<dbReference type="SUPFAM" id="SSF55874">
    <property type="entry name" value="ATPase domain of HSP90 chaperone/DNA topoisomerase II/histidine kinase"/>
    <property type="match status" value="1"/>
</dbReference>
<keyword evidence="4" id="KW-0808">Transferase</keyword>
<feature type="repeat" description="TPR" evidence="8">
    <location>
        <begin position="238"/>
        <end position="271"/>
    </location>
</feature>
<evidence type="ECO:0000256" key="8">
    <source>
        <dbReference type="PROSITE-ProRule" id="PRU00339"/>
    </source>
</evidence>
<keyword evidence="7" id="KW-0067">ATP-binding</keyword>
<keyword evidence="6" id="KW-0418">Kinase</keyword>
<evidence type="ECO:0000259" key="11">
    <source>
        <dbReference type="SMART" id="SM00387"/>
    </source>
</evidence>
<dbReference type="SUPFAM" id="SSF48452">
    <property type="entry name" value="TPR-like"/>
    <property type="match status" value="1"/>
</dbReference>
<dbReference type="EC" id="2.7.13.3" evidence="2"/>
<keyword evidence="8" id="KW-0802">TPR repeat</keyword>
<proteinExistence type="predicted"/>
<dbReference type="PANTHER" id="PTHR41523">
    <property type="entry name" value="TWO-COMPONENT SYSTEM SENSOR PROTEIN"/>
    <property type="match status" value="1"/>
</dbReference>
<dbReference type="Pfam" id="PF07568">
    <property type="entry name" value="HisKA_2"/>
    <property type="match status" value="1"/>
</dbReference>
<evidence type="ECO:0000256" key="6">
    <source>
        <dbReference type="ARBA" id="ARBA00022777"/>
    </source>
</evidence>
<dbReference type="eggNOG" id="COG3920">
    <property type="taxonomic scope" value="Bacteria"/>
</dbReference>
<protein>
    <recommendedName>
        <fullName evidence="2">histidine kinase</fullName>
        <ecNumber evidence="2">2.7.13.3</ecNumber>
    </recommendedName>
</protein>
<dbReference type="Gene3D" id="1.25.40.10">
    <property type="entry name" value="Tetratricopeptide repeat domain"/>
    <property type="match status" value="1"/>
</dbReference>